<feature type="transmembrane region" description="Helical" evidence="5">
    <location>
        <begin position="402"/>
        <end position="424"/>
    </location>
</feature>
<keyword evidence="5" id="KW-0812">Transmembrane</keyword>
<accession>A0ABU6P3Y1</accession>
<reference evidence="6 7" key="1">
    <citation type="submission" date="2023-03" db="EMBL/GenBank/DDBJ databases">
        <title>Bacillus Genome Sequencing.</title>
        <authorList>
            <person name="Dunlap C."/>
        </authorList>
    </citation>
    <scope>NUCLEOTIDE SEQUENCE [LARGE SCALE GENOMIC DNA]</scope>
    <source>
        <strain evidence="6 7">NRS-1717</strain>
    </source>
</reference>
<dbReference type="Pfam" id="PF03323">
    <property type="entry name" value="GerA"/>
    <property type="match status" value="1"/>
</dbReference>
<evidence type="ECO:0000256" key="4">
    <source>
        <dbReference type="PIRNR" id="PIRNR005690"/>
    </source>
</evidence>
<evidence type="ECO:0000256" key="1">
    <source>
        <dbReference type="ARBA" id="ARBA00004141"/>
    </source>
</evidence>
<dbReference type="EMBL" id="JARTFS010000023">
    <property type="protein sequence ID" value="MED4404062.1"/>
    <property type="molecule type" value="Genomic_DNA"/>
</dbReference>
<keyword evidence="3 4" id="KW-0472">Membrane</keyword>
<name>A0ABU6P3Y1_9BACI</name>
<comment type="subcellular location">
    <subcellularLocation>
        <location evidence="4">Cell membrane</location>
    </subcellularLocation>
    <subcellularLocation>
        <location evidence="1">Membrane</location>
        <topology evidence="1">Multi-pass membrane protein</topology>
    </subcellularLocation>
</comment>
<evidence type="ECO:0000313" key="6">
    <source>
        <dbReference type="EMBL" id="MED4404062.1"/>
    </source>
</evidence>
<feature type="transmembrane region" description="Helical" evidence="5">
    <location>
        <begin position="377"/>
        <end position="396"/>
    </location>
</feature>
<keyword evidence="7" id="KW-1185">Reference proteome</keyword>
<evidence type="ECO:0000256" key="5">
    <source>
        <dbReference type="SAM" id="Phobius"/>
    </source>
</evidence>
<evidence type="ECO:0000256" key="3">
    <source>
        <dbReference type="ARBA" id="ARBA00023136"/>
    </source>
</evidence>
<sequence>MKLTGQFFKNKNNKTSNSFNEIVENSETDRELSSNVKSNEDALNEIFSSSIDFTVNEIIMAGKKGLVVYLNSMVNAERVYEEVKGTVIQLSSKEDISFSHIQKSYFTDQKSFFVKTYHECVWNILNGAVIVFLDSYKEALAIEVNGFETRSITEPSTQTVIRGPKDGFVESIQTNISLIRRRIKNPRLTFEQFIMGSESRTTVVIASVKGIMNEETLKEIKTRIEQSDVPAILDSGNIEELISDNIYTPFPLIFNSERPDTIAANLMEGKAAILVDGSPFVLLAPCVFSDFFQTAEDYYQPFFMASFLRIIRYISFMIALIMPSLYVAITTYHVGLLPTPLLISIQSQREGVPFPAVIEILIMEFAFEVLREAGVRMPRVVGQTVSIVGALVIGQAAVEAGIVSNVLVIIVAFTAISSFVTPIYKFSIATRILRFVLILGASAMGLYAILLLLVIMVAHLSGLKSFGIPYLTPIAPLSPDNQDDVFIRFPIGANKKRPTYLKPKMENNMAKQGGNKK</sequence>
<proteinExistence type="inferred from homology"/>
<dbReference type="PANTHER" id="PTHR22550">
    <property type="entry name" value="SPORE GERMINATION PROTEIN"/>
    <property type="match status" value="1"/>
</dbReference>
<evidence type="ECO:0000256" key="2">
    <source>
        <dbReference type="ARBA" id="ARBA00005278"/>
    </source>
</evidence>
<feature type="transmembrane region" description="Helical" evidence="5">
    <location>
        <begin position="310"/>
        <end position="332"/>
    </location>
</feature>
<comment type="similarity">
    <text evidence="2 4">Belongs to the GerABKA family.</text>
</comment>
<organism evidence="6 7">
    <name type="scientific">Metabacillus fastidiosus</name>
    <dbReference type="NCBI Taxonomy" id="1458"/>
    <lineage>
        <taxon>Bacteria</taxon>
        <taxon>Bacillati</taxon>
        <taxon>Bacillota</taxon>
        <taxon>Bacilli</taxon>
        <taxon>Bacillales</taxon>
        <taxon>Bacillaceae</taxon>
        <taxon>Metabacillus</taxon>
    </lineage>
</organism>
<dbReference type="PIRSF" id="PIRSF005690">
    <property type="entry name" value="GerBA"/>
    <property type="match status" value="1"/>
</dbReference>
<dbReference type="RefSeq" id="WP_066234288.1">
    <property type="nucleotide sequence ID" value="NZ_JARTFQ010000005.1"/>
</dbReference>
<gene>
    <name evidence="6" type="ORF">P9271_22510</name>
</gene>
<dbReference type="GeneID" id="301142769"/>
<dbReference type="Proteomes" id="UP001342826">
    <property type="component" value="Unassembled WGS sequence"/>
</dbReference>
<protein>
    <submittedName>
        <fullName evidence="6">Spore germination protein</fullName>
    </submittedName>
</protein>
<keyword evidence="5" id="KW-1133">Transmembrane helix</keyword>
<dbReference type="InterPro" id="IPR050768">
    <property type="entry name" value="UPF0353/GerABKA_families"/>
</dbReference>
<dbReference type="InterPro" id="IPR004995">
    <property type="entry name" value="Spore_Ger"/>
</dbReference>
<evidence type="ECO:0000313" key="7">
    <source>
        <dbReference type="Proteomes" id="UP001342826"/>
    </source>
</evidence>
<feature type="transmembrane region" description="Helical" evidence="5">
    <location>
        <begin position="436"/>
        <end position="460"/>
    </location>
</feature>
<dbReference type="PANTHER" id="PTHR22550:SF5">
    <property type="entry name" value="LEUCINE ZIPPER PROTEIN 4"/>
    <property type="match status" value="1"/>
</dbReference>
<comment type="caution">
    <text evidence="6">The sequence shown here is derived from an EMBL/GenBank/DDBJ whole genome shotgun (WGS) entry which is preliminary data.</text>
</comment>